<evidence type="ECO:0000313" key="4">
    <source>
        <dbReference type="Proteomes" id="UP001152795"/>
    </source>
</evidence>
<reference evidence="3" key="1">
    <citation type="submission" date="2020-04" db="EMBL/GenBank/DDBJ databases">
        <authorList>
            <person name="Alioto T."/>
            <person name="Alioto T."/>
            <person name="Gomez Garrido J."/>
        </authorList>
    </citation>
    <scope>NUCLEOTIDE SEQUENCE</scope>
    <source>
        <strain evidence="3">A484AB</strain>
    </source>
</reference>
<dbReference type="AlphaFoldDB" id="A0A6S7K0H5"/>
<proteinExistence type="predicted"/>
<keyword evidence="1" id="KW-0175">Coiled coil</keyword>
<evidence type="ECO:0000256" key="2">
    <source>
        <dbReference type="SAM" id="MobiDB-lite"/>
    </source>
</evidence>
<dbReference type="EMBL" id="CACRXK020024651">
    <property type="protein sequence ID" value="CAB4038835.1"/>
    <property type="molecule type" value="Genomic_DNA"/>
</dbReference>
<feature type="region of interest" description="Disordered" evidence="2">
    <location>
        <begin position="91"/>
        <end position="114"/>
    </location>
</feature>
<name>A0A6S7K0H5_PARCT</name>
<feature type="region of interest" description="Disordered" evidence="2">
    <location>
        <begin position="363"/>
        <end position="396"/>
    </location>
</feature>
<accession>A0A6S7K0H5</accession>
<comment type="caution">
    <text evidence="3">The sequence shown here is derived from an EMBL/GenBank/DDBJ whole genome shotgun (WGS) entry which is preliminary data.</text>
</comment>
<protein>
    <submittedName>
        <fullName evidence="3">Uncharacterized protein</fullName>
    </submittedName>
</protein>
<keyword evidence="4" id="KW-1185">Reference proteome</keyword>
<feature type="coiled-coil region" evidence="1">
    <location>
        <begin position="205"/>
        <end position="239"/>
    </location>
</feature>
<evidence type="ECO:0000256" key="1">
    <source>
        <dbReference type="SAM" id="Coils"/>
    </source>
</evidence>
<organism evidence="3 4">
    <name type="scientific">Paramuricea clavata</name>
    <name type="common">Red gorgonian</name>
    <name type="synonym">Violescent sea-whip</name>
    <dbReference type="NCBI Taxonomy" id="317549"/>
    <lineage>
        <taxon>Eukaryota</taxon>
        <taxon>Metazoa</taxon>
        <taxon>Cnidaria</taxon>
        <taxon>Anthozoa</taxon>
        <taxon>Octocorallia</taxon>
        <taxon>Malacalcyonacea</taxon>
        <taxon>Plexauridae</taxon>
        <taxon>Paramuricea</taxon>
    </lineage>
</organism>
<gene>
    <name evidence="3" type="ORF">PACLA_8A070581</name>
</gene>
<feature type="compositionally biased region" description="Basic and acidic residues" evidence="2">
    <location>
        <begin position="367"/>
        <end position="386"/>
    </location>
</feature>
<feature type="non-terminal residue" evidence="3">
    <location>
        <position position="1"/>
    </location>
</feature>
<dbReference type="Proteomes" id="UP001152795">
    <property type="component" value="Unassembled WGS sequence"/>
</dbReference>
<feature type="compositionally biased region" description="Polar residues" evidence="2">
    <location>
        <begin position="314"/>
        <end position="328"/>
    </location>
</feature>
<sequence>MDSSIIIEDYFTFPQSSHKENSLRTSTPSKITNLINTGNEFAWKGSTEKLKNLCTNRPKSSRQVDLNNKEQSLAEKFKTFATLIEGEFKGHSDEQHAEAEDTLGMDKTGENISTKKTSIPTHATEYREDLDNSEIEMKSTKYGCDSGKIINSQCHCSELAVQFKRIEHDLKLLKNRIEVRKADETALICRTATCRSEKSYLKSELEVANSKIIDLQAKIKHLENKKSSLTTAIRIIQEDNSLRSNVNTEDDQGGNQWVELNKKKKKRKHDQTHKLQEIPTIATQENCPLETTCADESNATVKKMSRQGRKDGYPNTQGNHQNPVKSMSAASRDEQTCAFLLRCICIICIRLIRNMPPKKRNIATEKTASRIEDKSDVIAEDSHTSDQNDENGPVSYDENRLSNLIFNPLNTSFNKTIDQFTIGSGLDPDFNYYSGAHNCDYYTEDGFSAKLRSQ</sequence>
<evidence type="ECO:0000313" key="3">
    <source>
        <dbReference type="EMBL" id="CAB4038835.1"/>
    </source>
</evidence>
<feature type="region of interest" description="Disordered" evidence="2">
    <location>
        <begin position="297"/>
        <end position="328"/>
    </location>
</feature>